<dbReference type="AlphaFoldDB" id="A0A540VRJ9"/>
<comment type="caution">
    <text evidence="1">The sequence shown here is derived from an EMBL/GenBank/DDBJ whole genome shotgun (WGS) entry which is preliminary data.</text>
</comment>
<protein>
    <submittedName>
        <fullName evidence="1">Uncharacterized protein</fullName>
    </submittedName>
</protein>
<reference evidence="1 2" key="1">
    <citation type="submission" date="2019-06" db="EMBL/GenBank/DDBJ databases">
        <title>Metagenome assembled Genome of Spiribacter salinus SL48-SHIP from the microbial mat of Salt Lake 48 (Novosibirsk region, Russia).</title>
        <authorList>
            <person name="Shipova A."/>
            <person name="Rozanov A.S."/>
            <person name="Bryanskaya A.V."/>
            <person name="Peltek S.E."/>
        </authorList>
    </citation>
    <scope>NUCLEOTIDE SEQUENCE [LARGE SCALE GENOMIC DNA]</scope>
    <source>
        <strain evidence="1">SL48-SHIP-2</strain>
    </source>
</reference>
<name>A0A540VRJ9_9GAMM</name>
<dbReference type="Proteomes" id="UP000315400">
    <property type="component" value="Unassembled WGS sequence"/>
</dbReference>
<gene>
    <name evidence="1" type="ORF">FKY71_11970</name>
</gene>
<evidence type="ECO:0000313" key="1">
    <source>
        <dbReference type="EMBL" id="TQE98793.1"/>
    </source>
</evidence>
<dbReference type="EMBL" id="VIFK01000135">
    <property type="protein sequence ID" value="TQE98793.1"/>
    <property type="molecule type" value="Genomic_DNA"/>
</dbReference>
<proteinExistence type="predicted"/>
<organism evidence="1 2">
    <name type="scientific">Spiribacter salinus</name>
    <dbReference type="NCBI Taxonomy" id="1335746"/>
    <lineage>
        <taxon>Bacteria</taxon>
        <taxon>Pseudomonadati</taxon>
        <taxon>Pseudomonadota</taxon>
        <taxon>Gammaproteobacteria</taxon>
        <taxon>Chromatiales</taxon>
        <taxon>Ectothiorhodospiraceae</taxon>
        <taxon>Spiribacter</taxon>
    </lineage>
</organism>
<sequence>MQAALSATPGVLTVELEPSAILSTRPPEPLSRDNAELLAGPIADDLRRIIGDEIVDAGLILPAALYDLTEILRPGLPMVEALLDIYRGSLRGGPFIPQLLALGSSGGRFPESAVAPARRPGSGPLLVLPFALVAPGPQLDPLRSQLEQVLLEKGRAGLPTDRALRQLLGVEPVHLSYATFHDLSALLKVQLEHAEFSGLWQLLEGALYRPDQIERVSLETHNQFIGMGGTVWTPWLTYDVWAARHQANSRDAEAGYVQWMQIQRQYMAGLESHGIEVRVVEPKPGLDADDPEVALGIAQAHSLDSEASWFRETIARKTDAGPVSVVSLTEQSSPLLGPIAYTALLQAENGTLIDLSHDYPIQESGIRDLQADWEARAQALGATYHLERPGVVTASGEPASLQPWLEFGGRA</sequence>
<accession>A0A540VRJ9</accession>
<evidence type="ECO:0000313" key="2">
    <source>
        <dbReference type="Proteomes" id="UP000315400"/>
    </source>
</evidence>